<name>A0A9D2NKD6_9FIRM</name>
<gene>
    <name evidence="1" type="ORF">H9761_20145</name>
</gene>
<dbReference type="EMBL" id="DWWS01000074">
    <property type="protein sequence ID" value="HJC25974.1"/>
    <property type="molecule type" value="Genomic_DNA"/>
</dbReference>
<accession>A0A9D2NKD6</accession>
<comment type="caution">
    <text evidence="1">The sequence shown here is derived from an EMBL/GenBank/DDBJ whole genome shotgun (WGS) entry which is preliminary data.</text>
</comment>
<dbReference type="Proteomes" id="UP000823891">
    <property type="component" value="Unassembled WGS sequence"/>
</dbReference>
<protein>
    <submittedName>
        <fullName evidence="1">Uncharacterized protein</fullName>
    </submittedName>
</protein>
<organism evidence="1 2">
    <name type="scientific">Candidatus Eisenbergiella merdavium</name>
    <dbReference type="NCBI Taxonomy" id="2838551"/>
    <lineage>
        <taxon>Bacteria</taxon>
        <taxon>Bacillati</taxon>
        <taxon>Bacillota</taxon>
        <taxon>Clostridia</taxon>
        <taxon>Lachnospirales</taxon>
        <taxon>Lachnospiraceae</taxon>
        <taxon>Eisenbergiella</taxon>
    </lineage>
</organism>
<sequence length="149" mass="16837">MRYKKRQKNGWRAVLVLVPLAFLLGMLLMAAAAKAGEKEYSVLIAIGCGAVAYEQKEEAGYLTLDWNGKELTVRVEDKNLQDRLSEEALESVAGVNLELSIPKKVLKERHVDPEQGNLFTYLYSGTYDGYLVLQDVFFNRDFSGRNTKK</sequence>
<reference evidence="1" key="1">
    <citation type="journal article" date="2021" name="PeerJ">
        <title>Extensive microbial diversity within the chicken gut microbiome revealed by metagenomics and culture.</title>
        <authorList>
            <person name="Gilroy R."/>
            <person name="Ravi A."/>
            <person name="Getino M."/>
            <person name="Pursley I."/>
            <person name="Horton D.L."/>
            <person name="Alikhan N.F."/>
            <person name="Baker D."/>
            <person name="Gharbi K."/>
            <person name="Hall N."/>
            <person name="Watson M."/>
            <person name="Adriaenssens E.M."/>
            <person name="Foster-Nyarko E."/>
            <person name="Jarju S."/>
            <person name="Secka A."/>
            <person name="Antonio M."/>
            <person name="Oren A."/>
            <person name="Chaudhuri R.R."/>
            <person name="La Ragione R."/>
            <person name="Hildebrand F."/>
            <person name="Pallen M.J."/>
        </authorList>
    </citation>
    <scope>NUCLEOTIDE SEQUENCE</scope>
    <source>
        <strain evidence="1">USAMLcec2-132</strain>
    </source>
</reference>
<evidence type="ECO:0000313" key="2">
    <source>
        <dbReference type="Proteomes" id="UP000823891"/>
    </source>
</evidence>
<proteinExistence type="predicted"/>
<dbReference type="AlphaFoldDB" id="A0A9D2NKD6"/>
<reference evidence="1" key="2">
    <citation type="submission" date="2021-04" db="EMBL/GenBank/DDBJ databases">
        <authorList>
            <person name="Gilroy R."/>
        </authorList>
    </citation>
    <scope>NUCLEOTIDE SEQUENCE</scope>
    <source>
        <strain evidence="1">USAMLcec2-132</strain>
    </source>
</reference>
<evidence type="ECO:0000313" key="1">
    <source>
        <dbReference type="EMBL" id="HJC25974.1"/>
    </source>
</evidence>